<reference evidence="3" key="1">
    <citation type="journal article" date="2014" name="Int. J. Syst. Evol. Microbiol.">
        <title>Complete genome sequence of Corynebacterium casei LMG S-19264T (=DSM 44701T), isolated from a smear-ripened cheese.</title>
        <authorList>
            <consortium name="US DOE Joint Genome Institute (JGI-PGF)"/>
            <person name="Walter F."/>
            <person name="Albersmeier A."/>
            <person name="Kalinowski J."/>
            <person name="Ruckert C."/>
        </authorList>
    </citation>
    <scope>NUCLEOTIDE SEQUENCE</scope>
    <source>
        <strain evidence="3">CGMCC 1.15371</strain>
    </source>
</reference>
<evidence type="ECO:0000256" key="1">
    <source>
        <dbReference type="ARBA" id="ARBA00008791"/>
    </source>
</evidence>
<organism evidence="3 4">
    <name type="scientific">Pullulanibacillus camelliae</name>
    <dbReference type="NCBI Taxonomy" id="1707096"/>
    <lineage>
        <taxon>Bacteria</taxon>
        <taxon>Bacillati</taxon>
        <taxon>Bacillota</taxon>
        <taxon>Bacilli</taxon>
        <taxon>Bacillales</taxon>
        <taxon>Sporolactobacillaceae</taxon>
        <taxon>Pullulanibacillus</taxon>
    </lineage>
</organism>
<evidence type="ECO:0000259" key="2">
    <source>
        <dbReference type="Pfam" id="PF00582"/>
    </source>
</evidence>
<dbReference type="PANTHER" id="PTHR31964">
    <property type="entry name" value="ADENINE NUCLEOTIDE ALPHA HYDROLASES-LIKE SUPERFAMILY PROTEIN"/>
    <property type="match status" value="1"/>
</dbReference>
<dbReference type="SUPFAM" id="SSF52402">
    <property type="entry name" value="Adenine nucleotide alpha hydrolases-like"/>
    <property type="match status" value="1"/>
</dbReference>
<dbReference type="InterPro" id="IPR006015">
    <property type="entry name" value="Universal_stress_UspA"/>
</dbReference>
<gene>
    <name evidence="3" type="primary">nhaX</name>
    <name evidence="3" type="ORF">GCM10011391_18990</name>
</gene>
<reference evidence="3" key="2">
    <citation type="submission" date="2020-09" db="EMBL/GenBank/DDBJ databases">
        <authorList>
            <person name="Sun Q."/>
            <person name="Zhou Y."/>
        </authorList>
    </citation>
    <scope>NUCLEOTIDE SEQUENCE</scope>
    <source>
        <strain evidence="3">CGMCC 1.15371</strain>
    </source>
</reference>
<dbReference type="EMBL" id="BMIR01000007">
    <property type="protein sequence ID" value="GGE40414.1"/>
    <property type="molecule type" value="Genomic_DNA"/>
</dbReference>
<name>A0A8J2YH41_9BACL</name>
<dbReference type="CDD" id="cd00293">
    <property type="entry name" value="USP-like"/>
    <property type="match status" value="1"/>
</dbReference>
<proteinExistence type="inferred from homology"/>
<dbReference type="AlphaFoldDB" id="A0A8J2YH41"/>
<protein>
    <submittedName>
        <fullName evidence="3">Stress response protein NhaX</fullName>
    </submittedName>
</protein>
<accession>A0A8J2YH41</accession>
<dbReference type="Proteomes" id="UP000628775">
    <property type="component" value="Unassembled WGS sequence"/>
</dbReference>
<comment type="similarity">
    <text evidence="1">Belongs to the universal stress protein A family.</text>
</comment>
<evidence type="ECO:0000313" key="4">
    <source>
        <dbReference type="Proteomes" id="UP000628775"/>
    </source>
</evidence>
<dbReference type="RefSeq" id="WP_188692699.1">
    <property type="nucleotide sequence ID" value="NZ_BMIR01000007.1"/>
</dbReference>
<feature type="domain" description="UspA" evidence="2">
    <location>
        <begin position="3"/>
        <end position="173"/>
    </location>
</feature>
<comment type="caution">
    <text evidence="3">The sequence shown here is derived from an EMBL/GenBank/DDBJ whole genome shotgun (WGS) entry which is preliminary data.</text>
</comment>
<sequence length="173" mass="18773">MKYDKVLIAFDGSEGSCRALEHAIDHIQGELTVATVVKVDKGTPLVAAPSAAQAEVNPVILNNANYQVPPNPGGAIVTPDQEVFRQQKEEELRVKGENVLHVAKQILASRQAKAHTEILEGKPEKRIVEHAEIHDYDLIVVGSRGLSGLKKLMLGSVSQKIVQDAECEVLVVK</sequence>
<evidence type="ECO:0000313" key="3">
    <source>
        <dbReference type="EMBL" id="GGE40414.1"/>
    </source>
</evidence>
<dbReference type="PRINTS" id="PR01438">
    <property type="entry name" value="UNVRSLSTRESS"/>
</dbReference>
<keyword evidence="4" id="KW-1185">Reference proteome</keyword>
<dbReference type="InterPro" id="IPR014729">
    <property type="entry name" value="Rossmann-like_a/b/a_fold"/>
</dbReference>
<dbReference type="InterPro" id="IPR006016">
    <property type="entry name" value="UspA"/>
</dbReference>
<dbReference type="PANTHER" id="PTHR31964:SF113">
    <property type="entry name" value="USPA DOMAIN-CONTAINING PROTEIN"/>
    <property type="match status" value="1"/>
</dbReference>
<dbReference type="Pfam" id="PF00582">
    <property type="entry name" value="Usp"/>
    <property type="match status" value="1"/>
</dbReference>
<dbReference type="Gene3D" id="3.40.50.620">
    <property type="entry name" value="HUPs"/>
    <property type="match status" value="1"/>
</dbReference>